<keyword evidence="1" id="KW-1133">Transmembrane helix</keyword>
<reference evidence="2" key="1">
    <citation type="submission" date="2020-11" db="EMBL/GenBank/DDBJ databases">
        <authorList>
            <person name="Tran Van P."/>
        </authorList>
    </citation>
    <scope>NUCLEOTIDE SEQUENCE</scope>
</reference>
<sequence>MMKLQPLNVANQGSVVRGDKEDLKEGLVVKGDLKEGLVVKEDKEDLVAKVDLKEGLVVKEDQEDLVAKVDLKEGLVVKEDQEDLVAKVDFNKRFRTRIWTISCKIRELSVLVTSFITPSSRGCGYPLRPTTRLQTTAMRRMLILLLLVILAGVVVSLPDPRRHPRENWPSPEIIFQDNPGQPQETFASYGDLQYYLP</sequence>
<name>A0A7R9JXG2_TIMGE</name>
<keyword evidence="1" id="KW-0472">Membrane</keyword>
<keyword evidence="1" id="KW-0812">Transmembrane</keyword>
<dbReference type="EMBL" id="OE840884">
    <property type="protein sequence ID" value="CAD7593099.1"/>
    <property type="molecule type" value="Genomic_DNA"/>
</dbReference>
<proteinExistence type="predicted"/>
<accession>A0A7R9JXG2</accession>
<dbReference type="AlphaFoldDB" id="A0A7R9JXG2"/>
<gene>
    <name evidence="2" type="ORF">TGEB3V08_LOCUS5177</name>
</gene>
<organism evidence="2">
    <name type="scientific">Timema genevievae</name>
    <name type="common">Walking stick</name>
    <dbReference type="NCBI Taxonomy" id="629358"/>
    <lineage>
        <taxon>Eukaryota</taxon>
        <taxon>Metazoa</taxon>
        <taxon>Ecdysozoa</taxon>
        <taxon>Arthropoda</taxon>
        <taxon>Hexapoda</taxon>
        <taxon>Insecta</taxon>
        <taxon>Pterygota</taxon>
        <taxon>Neoptera</taxon>
        <taxon>Polyneoptera</taxon>
        <taxon>Phasmatodea</taxon>
        <taxon>Timematodea</taxon>
        <taxon>Timematoidea</taxon>
        <taxon>Timematidae</taxon>
        <taxon>Timema</taxon>
    </lineage>
</organism>
<protein>
    <submittedName>
        <fullName evidence="2">Uncharacterized protein</fullName>
    </submittedName>
</protein>
<feature type="transmembrane region" description="Helical" evidence="1">
    <location>
        <begin position="141"/>
        <end position="158"/>
    </location>
</feature>
<evidence type="ECO:0000313" key="2">
    <source>
        <dbReference type="EMBL" id="CAD7593099.1"/>
    </source>
</evidence>
<evidence type="ECO:0000256" key="1">
    <source>
        <dbReference type="SAM" id="Phobius"/>
    </source>
</evidence>